<dbReference type="EMBL" id="BFEA01000323">
    <property type="protein sequence ID" value="GBG79609.1"/>
    <property type="molecule type" value="Genomic_DNA"/>
</dbReference>
<name>A0A388LBB8_CHABU</name>
<organism evidence="2 3">
    <name type="scientific">Chara braunii</name>
    <name type="common">Braun's stonewort</name>
    <dbReference type="NCBI Taxonomy" id="69332"/>
    <lineage>
        <taxon>Eukaryota</taxon>
        <taxon>Viridiplantae</taxon>
        <taxon>Streptophyta</taxon>
        <taxon>Charophyceae</taxon>
        <taxon>Charales</taxon>
        <taxon>Characeae</taxon>
        <taxon>Chara</taxon>
    </lineage>
</organism>
<dbReference type="PANTHER" id="PTHR33492">
    <property type="entry name" value="OSJNBA0043A12.37 PROTEIN-RELATED"/>
    <property type="match status" value="1"/>
</dbReference>
<evidence type="ECO:0000313" key="2">
    <source>
        <dbReference type="EMBL" id="GBG79609.1"/>
    </source>
</evidence>
<accession>A0A388LBB8</accession>
<keyword evidence="3" id="KW-1185">Reference proteome</keyword>
<proteinExistence type="predicted"/>
<sequence>MMGEGGALMADANGQHQFMKRKERYAWVADRMASGGYPQRTAKDCRKKWTSMLTKPKLILDKWHCENASGLSSYWDMDLEKWKELQVPLAFEKPLWNAMQWKLNRPSMTCDQTLGSKDLPGAGEGTPPSGRSGSGKSGSHARGTDGSEGAAKMRRTSSRKTRMDDVGTAGSTLVRAMEESTRSYCDGLDTAASTLPKATSDVGTALAAKIGDVV</sequence>
<comment type="caution">
    <text evidence="2">The sequence shown here is derived from an EMBL/GenBank/DDBJ whole genome shotgun (WGS) entry which is preliminary data.</text>
</comment>
<feature type="region of interest" description="Disordered" evidence="1">
    <location>
        <begin position="109"/>
        <end position="170"/>
    </location>
</feature>
<dbReference type="PANTHER" id="PTHR33492:SF11">
    <property type="entry name" value="OS04G0670900 PROTEIN"/>
    <property type="match status" value="1"/>
</dbReference>
<evidence type="ECO:0000313" key="3">
    <source>
        <dbReference type="Proteomes" id="UP000265515"/>
    </source>
</evidence>
<reference evidence="2 3" key="1">
    <citation type="journal article" date="2018" name="Cell">
        <title>The Chara Genome: Secondary Complexity and Implications for Plant Terrestrialization.</title>
        <authorList>
            <person name="Nishiyama T."/>
            <person name="Sakayama H."/>
            <person name="Vries J.D."/>
            <person name="Buschmann H."/>
            <person name="Saint-Marcoux D."/>
            <person name="Ullrich K.K."/>
            <person name="Haas F.B."/>
            <person name="Vanderstraeten L."/>
            <person name="Becker D."/>
            <person name="Lang D."/>
            <person name="Vosolsobe S."/>
            <person name="Rombauts S."/>
            <person name="Wilhelmsson P.K.I."/>
            <person name="Janitza P."/>
            <person name="Kern R."/>
            <person name="Heyl A."/>
            <person name="Rumpler F."/>
            <person name="Villalobos L.I.A.C."/>
            <person name="Clay J.M."/>
            <person name="Skokan R."/>
            <person name="Toyoda A."/>
            <person name="Suzuki Y."/>
            <person name="Kagoshima H."/>
            <person name="Schijlen E."/>
            <person name="Tajeshwar N."/>
            <person name="Catarino B."/>
            <person name="Hetherington A.J."/>
            <person name="Saltykova A."/>
            <person name="Bonnot C."/>
            <person name="Breuninger H."/>
            <person name="Symeonidi A."/>
            <person name="Radhakrishnan G.V."/>
            <person name="Van Nieuwerburgh F."/>
            <person name="Deforce D."/>
            <person name="Chang C."/>
            <person name="Karol K.G."/>
            <person name="Hedrich R."/>
            <person name="Ulvskov P."/>
            <person name="Glockner G."/>
            <person name="Delwiche C.F."/>
            <person name="Petrasek J."/>
            <person name="Van de Peer Y."/>
            <person name="Friml J."/>
            <person name="Beilby M."/>
            <person name="Dolan L."/>
            <person name="Kohara Y."/>
            <person name="Sugano S."/>
            <person name="Fujiyama A."/>
            <person name="Delaux P.-M."/>
            <person name="Quint M."/>
            <person name="TheiBen G."/>
            <person name="Hagemann M."/>
            <person name="Harholt J."/>
            <person name="Dunand C."/>
            <person name="Zachgo S."/>
            <person name="Langdale J."/>
            <person name="Maumus F."/>
            <person name="Straeten D.V.D."/>
            <person name="Gould S.B."/>
            <person name="Rensing S.A."/>
        </authorList>
    </citation>
    <scope>NUCLEOTIDE SEQUENCE [LARGE SCALE GENOMIC DNA]</scope>
    <source>
        <strain evidence="2 3">S276</strain>
    </source>
</reference>
<protein>
    <recommendedName>
        <fullName evidence="4">Myb-like domain-containing protein</fullName>
    </recommendedName>
</protein>
<evidence type="ECO:0000256" key="1">
    <source>
        <dbReference type="SAM" id="MobiDB-lite"/>
    </source>
</evidence>
<dbReference type="AlphaFoldDB" id="A0A388LBB8"/>
<gene>
    <name evidence="2" type="ORF">CBR_g29758</name>
</gene>
<dbReference type="Proteomes" id="UP000265515">
    <property type="component" value="Unassembled WGS sequence"/>
</dbReference>
<dbReference type="Gramene" id="GBG79609">
    <property type="protein sequence ID" value="GBG79609"/>
    <property type="gene ID" value="CBR_g29758"/>
</dbReference>
<evidence type="ECO:0008006" key="4">
    <source>
        <dbReference type="Google" id="ProtNLM"/>
    </source>
</evidence>